<keyword evidence="1" id="KW-0175">Coiled coil</keyword>
<dbReference type="RefSeq" id="WP_090975145.1">
    <property type="nucleotide sequence ID" value="NZ_FOLL01000031.1"/>
</dbReference>
<dbReference type="STRING" id="623281.SAMN05421747_1312"/>
<evidence type="ECO:0000256" key="1">
    <source>
        <dbReference type="SAM" id="Coils"/>
    </source>
</evidence>
<sequence length="309" mass="32928">MAKSKIADNDVLAYLQSRRQSLQEELDKVEAAIASLGMEIKPSGKKEKKKKKKLEKTVKAIRKKVAKAIDGVKSQAEALMETAASTDAGPAERTKPTRRRTPAVKAAAPSSEAAQAQAAPAEKPAAPTPSAAKAKRTSTSKKATADAQGTSAASQGKPKRGRAAAKTATDEPVSGTIPPVLENEAPTGRAKPKETTRSKRATAVKPSVAAADTQHEQAAPKAARRTNAKRIPKAAALNPSATMDDKIKHALEIKQNSTRDELVDYLHGLDPDYGMTKLRRVIAFRLNHLLKTGQIKGQESETGFRYTSA</sequence>
<dbReference type="OrthoDB" id="800085at2"/>
<feature type="region of interest" description="Disordered" evidence="2">
    <location>
        <begin position="80"/>
        <end position="229"/>
    </location>
</feature>
<evidence type="ECO:0000256" key="2">
    <source>
        <dbReference type="SAM" id="MobiDB-lite"/>
    </source>
</evidence>
<protein>
    <submittedName>
        <fullName evidence="3">Uncharacterized protein</fullName>
    </submittedName>
</protein>
<dbReference type="Proteomes" id="UP000199577">
    <property type="component" value="Unassembled WGS sequence"/>
</dbReference>
<dbReference type="AlphaFoldDB" id="A0A1I1M966"/>
<feature type="compositionally biased region" description="Low complexity" evidence="2">
    <location>
        <begin position="103"/>
        <end position="132"/>
    </location>
</feature>
<dbReference type="EMBL" id="FOLL01000031">
    <property type="protein sequence ID" value="SFC81919.1"/>
    <property type="molecule type" value="Genomic_DNA"/>
</dbReference>
<evidence type="ECO:0000313" key="3">
    <source>
        <dbReference type="EMBL" id="SFC81919.1"/>
    </source>
</evidence>
<name>A0A1I1M966_9SPHI</name>
<accession>A0A1I1M966</accession>
<organism evidence="3 4">
    <name type="scientific">Parapedobacter composti</name>
    <dbReference type="NCBI Taxonomy" id="623281"/>
    <lineage>
        <taxon>Bacteria</taxon>
        <taxon>Pseudomonadati</taxon>
        <taxon>Bacteroidota</taxon>
        <taxon>Sphingobacteriia</taxon>
        <taxon>Sphingobacteriales</taxon>
        <taxon>Sphingobacteriaceae</taxon>
        <taxon>Parapedobacter</taxon>
    </lineage>
</organism>
<evidence type="ECO:0000313" key="4">
    <source>
        <dbReference type="Proteomes" id="UP000199577"/>
    </source>
</evidence>
<proteinExistence type="predicted"/>
<keyword evidence="4" id="KW-1185">Reference proteome</keyword>
<reference evidence="3 4" key="1">
    <citation type="submission" date="2016-10" db="EMBL/GenBank/DDBJ databases">
        <authorList>
            <person name="de Groot N.N."/>
        </authorList>
    </citation>
    <scope>NUCLEOTIDE SEQUENCE [LARGE SCALE GENOMIC DNA]</scope>
    <source>
        <strain evidence="3 4">DSM 22900</strain>
    </source>
</reference>
<feature type="coiled-coil region" evidence="1">
    <location>
        <begin position="12"/>
        <end position="64"/>
    </location>
</feature>
<gene>
    <name evidence="3" type="ORF">SAMN05421747_1312</name>
</gene>